<comment type="function">
    <text evidence="2">Antitoxin component of a type II toxin-antitoxin (TA) system.</text>
</comment>
<sequence>MSTYTIYSAKTHFSRLIEEACAGEEVVIARGKQPLVKLVPIEAKPPARVFGAMKGRASVTEAFFEPLPEDELRVWES</sequence>
<dbReference type="GO" id="GO:0003677">
    <property type="term" value="F:DNA binding"/>
    <property type="evidence" value="ECO:0007669"/>
    <property type="project" value="UniProtKB-KW"/>
</dbReference>
<evidence type="ECO:0000256" key="2">
    <source>
        <dbReference type="RuleBase" id="RU362080"/>
    </source>
</evidence>
<dbReference type="STRING" id="1760988.SAMN02949497_1778"/>
<dbReference type="Proteomes" id="UP000192923">
    <property type="component" value="Unassembled WGS sequence"/>
</dbReference>
<name>A0A1Y6D1L9_9GAMM</name>
<evidence type="ECO:0000313" key="4">
    <source>
        <dbReference type="Proteomes" id="UP000192923"/>
    </source>
</evidence>
<protein>
    <recommendedName>
        <fullName evidence="2">Antitoxin</fullName>
    </recommendedName>
</protein>
<keyword evidence="4" id="KW-1185">Reference proteome</keyword>
<dbReference type="Gene3D" id="3.40.1620.10">
    <property type="entry name" value="YefM-like domain"/>
    <property type="match status" value="1"/>
</dbReference>
<dbReference type="SUPFAM" id="SSF143120">
    <property type="entry name" value="YefM-like"/>
    <property type="match status" value="1"/>
</dbReference>
<dbReference type="OrthoDB" id="9800503at2"/>
<evidence type="ECO:0000313" key="3">
    <source>
        <dbReference type="EMBL" id="SMF94462.1"/>
    </source>
</evidence>
<dbReference type="Pfam" id="PF02604">
    <property type="entry name" value="PhdYeFM_antitox"/>
    <property type="match status" value="1"/>
</dbReference>
<keyword evidence="3" id="KW-0238">DNA-binding</keyword>
<dbReference type="InterPro" id="IPR006442">
    <property type="entry name" value="Antitoxin_Phd/YefM"/>
</dbReference>
<dbReference type="EMBL" id="FXAM01000001">
    <property type="protein sequence ID" value="SMF94462.1"/>
    <property type="molecule type" value="Genomic_DNA"/>
</dbReference>
<evidence type="ECO:0000256" key="1">
    <source>
        <dbReference type="ARBA" id="ARBA00009981"/>
    </source>
</evidence>
<gene>
    <name evidence="3" type="ORF">SAMN02949497_1778</name>
</gene>
<comment type="similarity">
    <text evidence="1 2">Belongs to the phD/YefM antitoxin family.</text>
</comment>
<dbReference type="RefSeq" id="WP_085211864.1">
    <property type="nucleotide sequence ID" value="NZ_FXAM01000001.1"/>
</dbReference>
<reference evidence="3 4" key="1">
    <citation type="submission" date="2016-12" db="EMBL/GenBank/DDBJ databases">
        <authorList>
            <person name="Song W.-J."/>
            <person name="Kurnit D.M."/>
        </authorList>
    </citation>
    <scope>NUCLEOTIDE SEQUENCE [LARGE SCALE GENOMIC DNA]</scope>
    <source>
        <strain evidence="3 4">175</strain>
    </source>
</reference>
<proteinExistence type="inferred from homology"/>
<dbReference type="AlphaFoldDB" id="A0A1Y6D1L9"/>
<organism evidence="3 4">
    <name type="scientific">Methylomagnum ishizawai</name>
    <dbReference type="NCBI Taxonomy" id="1760988"/>
    <lineage>
        <taxon>Bacteria</taxon>
        <taxon>Pseudomonadati</taxon>
        <taxon>Pseudomonadota</taxon>
        <taxon>Gammaproteobacteria</taxon>
        <taxon>Methylococcales</taxon>
        <taxon>Methylococcaceae</taxon>
        <taxon>Methylomagnum</taxon>
    </lineage>
</organism>
<dbReference type="InterPro" id="IPR036165">
    <property type="entry name" value="YefM-like_sf"/>
</dbReference>
<accession>A0A1Y6D1L9</accession>